<dbReference type="PANTHER" id="PTHR33507:SF3">
    <property type="entry name" value="INNER MEMBRANE PROTEIN YBBJ"/>
    <property type="match status" value="1"/>
</dbReference>
<reference evidence="7 8" key="1">
    <citation type="journal article" date="2019" name="Int. J. Syst. Evol. Microbiol.">
        <title>The Global Catalogue of Microorganisms (GCM) 10K type strain sequencing project: providing services to taxonomists for standard genome sequencing and annotation.</title>
        <authorList>
            <consortium name="The Broad Institute Genomics Platform"/>
            <consortium name="The Broad Institute Genome Sequencing Center for Infectious Disease"/>
            <person name="Wu L."/>
            <person name="Ma J."/>
        </authorList>
    </citation>
    <scope>NUCLEOTIDE SEQUENCE [LARGE SCALE GENOMIC DNA]</scope>
    <source>
        <strain evidence="7 8">JCM 15749</strain>
    </source>
</reference>
<dbReference type="Pfam" id="PF01957">
    <property type="entry name" value="NfeD"/>
    <property type="match status" value="1"/>
</dbReference>
<dbReference type="InterPro" id="IPR002810">
    <property type="entry name" value="NfeD-like_C"/>
</dbReference>
<feature type="transmembrane region" description="Helical" evidence="5">
    <location>
        <begin position="52"/>
        <end position="70"/>
    </location>
</feature>
<evidence type="ECO:0000313" key="8">
    <source>
        <dbReference type="Proteomes" id="UP001501480"/>
    </source>
</evidence>
<keyword evidence="2 5" id="KW-0812">Transmembrane</keyword>
<organism evidence="7 8">
    <name type="scientific">Aeromicrobium halocynthiae</name>
    <dbReference type="NCBI Taxonomy" id="560557"/>
    <lineage>
        <taxon>Bacteria</taxon>
        <taxon>Bacillati</taxon>
        <taxon>Actinomycetota</taxon>
        <taxon>Actinomycetes</taxon>
        <taxon>Propionibacteriales</taxon>
        <taxon>Nocardioidaceae</taxon>
        <taxon>Aeromicrobium</taxon>
    </lineage>
</organism>
<evidence type="ECO:0000256" key="1">
    <source>
        <dbReference type="ARBA" id="ARBA00004141"/>
    </source>
</evidence>
<name>A0ABN2VU64_9ACTN</name>
<sequence length="147" mass="15559">MIEWLADNAWVVWIGIAVLLAIVEMMSLDLIFLMFALGALTAAVVSGLGGPLWLALLVFAAVGTGLLYFARPPMVARLHRGPTLTTGHHNLVGRTAVVSEAVDTFRGRVELAGEVWSARTESGDPLAPGVEVVVTRIDGATAVVAER</sequence>
<evidence type="ECO:0000259" key="6">
    <source>
        <dbReference type="Pfam" id="PF01957"/>
    </source>
</evidence>
<dbReference type="EMBL" id="BAAAPY010000001">
    <property type="protein sequence ID" value="GAA2068953.1"/>
    <property type="molecule type" value="Genomic_DNA"/>
</dbReference>
<feature type="domain" description="NfeD-like C-terminal" evidence="6">
    <location>
        <begin position="90"/>
        <end position="145"/>
    </location>
</feature>
<accession>A0ABN2VU64</accession>
<evidence type="ECO:0000256" key="4">
    <source>
        <dbReference type="ARBA" id="ARBA00023136"/>
    </source>
</evidence>
<proteinExistence type="predicted"/>
<evidence type="ECO:0000313" key="7">
    <source>
        <dbReference type="EMBL" id="GAA2068953.1"/>
    </source>
</evidence>
<gene>
    <name evidence="7" type="ORF">GCM10009821_01240</name>
</gene>
<evidence type="ECO:0000256" key="5">
    <source>
        <dbReference type="SAM" id="Phobius"/>
    </source>
</evidence>
<comment type="subcellular location">
    <subcellularLocation>
        <location evidence="1">Membrane</location>
        <topology evidence="1">Multi-pass membrane protein</topology>
    </subcellularLocation>
</comment>
<dbReference type="SUPFAM" id="SSF141322">
    <property type="entry name" value="NfeD domain-like"/>
    <property type="match status" value="1"/>
</dbReference>
<evidence type="ECO:0000256" key="3">
    <source>
        <dbReference type="ARBA" id="ARBA00022989"/>
    </source>
</evidence>
<dbReference type="PANTHER" id="PTHR33507">
    <property type="entry name" value="INNER MEMBRANE PROTEIN YBBJ"/>
    <property type="match status" value="1"/>
</dbReference>
<keyword evidence="4 5" id="KW-0472">Membrane</keyword>
<keyword evidence="8" id="KW-1185">Reference proteome</keyword>
<keyword evidence="3 5" id="KW-1133">Transmembrane helix</keyword>
<dbReference type="Gene3D" id="2.40.50.140">
    <property type="entry name" value="Nucleic acid-binding proteins"/>
    <property type="match status" value="1"/>
</dbReference>
<feature type="transmembrane region" description="Helical" evidence="5">
    <location>
        <begin position="6"/>
        <end position="23"/>
    </location>
</feature>
<comment type="caution">
    <text evidence="7">The sequence shown here is derived from an EMBL/GenBank/DDBJ whole genome shotgun (WGS) entry which is preliminary data.</text>
</comment>
<dbReference type="InterPro" id="IPR052165">
    <property type="entry name" value="Membrane_assoc_protease"/>
</dbReference>
<protein>
    <submittedName>
        <fullName evidence="7">NfeD family protein</fullName>
    </submittedName>
</protein>
<evidence type="ECO:0000256" key="2">
    <source>
        <dbReference type="ARBA" id="ARBA00022692"/>
    </source>
</evidence>
<dbReference type="InterPro" id="IPR012340">
    <property type="entry name" value="NA-bd_OB-fold"/>
</dbReference>
<dbReference type="RefSeq" id="WP_344323069.1">
    <property type="nucleotide sequence ID" value="NZ_BAAAPY010000001.1"/>
</dbReference>
<dbReference type="Proteomes" id="UP001501480">
    <property type="component" value="Unassembled WGS sequence"/>
</dbReference>